<keyword evidence="1" id="KW-0808">Transferase</keyword>
<sequence>MCNYYSNQFYCMGTIIQQSILHENAEYIYETVETKMKRIENIMSFFLPQSDVSKINDSAGKSSVKVNVDTLTVIKNAVYFSEITNGAFDITLAPLIKLWGVFTQTPQIPSKKEIKEKLPLINYKDILIDEQLQTVMLLKPEQKIDLGAIAKGFAADRAIEIYKSFGVTSALINIGGNVKVLGKNKENKDWKIGIQDPFRPRGQYLGIVKLQNKSVVTSGAYERYFQQGNTRYHHILDPKSGCSSKSNLISATVISGESIAADALSTACFVLGLEKSLEIINTLKGIDAIFITENKDVYVTNEIINNFVLTSNK</sequence>
<protein>
    <submittedName>
        <fullName evidence="1">FAD:protein FMN transferase</fullName>
    </submittedName>
</protein>
<evidence type="ECO:0000313" key="1">
    <source>
        <dbReference type="EMBL" id="GKX68226.1"/>
    </source>
</evidence>
<organism evidence="1 2">
    <name type="scientific">Inconstantimicrobium mannanitabidum</name>
    <dbReference type="NCBI Taxonomy" id="1604901"/>
    <lineage>
        <taxon>Bacteria</taxon>
        <taxon>Bacillati</taxon>
        <taxon>Bacillota</taxon>
        <taxon>Clostridia</taxon>
        <taxon>Eubacteriales</taxon>
        <taxon>Clostridiaceae</taxon>
        <taxon>Inconstantimicrobium</taxon>
    </lineage>
</organism>
<evidence type="ECO:0000313" key="2">
    <source>
        <dbReference type="Proteomes" id="UP001058074"/>
    </source>
</evidence>
<keyword evidence="2" id="KW-1185">Reference proteome</keyword>
<gene>
    <name evidence="1" type="ORF">rsdtw13_34840</name>
</gene>
<comment type="caution">
    <text evidence="1">The sequence shown here is derived from an EMBL/GenBank/DDBJ whole genome shotgun (WGS) entry which is preliminary data.</text>
</comment>
<dbReference type="EMBL" id="BROD01000001">
    <property type="protein sequence ID" value="GKX68226.1"/>
    <property type="molecule type" value="Genomic_DNA"/>
</dbReference>
<proteinExistence type="predicted"/>
<accession>A0ACB5RGM9</accession>
<dbReference type="Proteomes" id="UP001058074">
    <property type="component" value="Unassembled WGS sequence"/>
</dbReference>
<reference evidence="1" key="1">
    <citation type="journal article" date="2025" name="Int. J. Syst. Evol. Microbiol.">
        <title>Inconstantimicrobium mannanitabidum sp. nov., a novel member of the family Clostridiaceae isolated from anoxic soil under the treatment of reductive soil disinfestation.</title>
        <authorList>
            <person name="Ueki A."/>
            <person name="Tonouchi A."/>
            <person name="Honma S."/>
            <person name="Kaku N."/>
            <person name="Ueki K."/>
        </authorList>
    </citation>
    <scope>NUCLEOTIDE SEQUENCE</scope>
    <source>
        <strain evidence="1">TW13</strain>
    </source>
</reference>
<name>A0ACB5RGM9_9CLOT</name>